<dbReference type="SUPFAM" id="SSF47226">
    <property type="entry name" value="Histidine-containing phosphotransfer domain, HPT domain"/>
    <property type="match status" value="1"/>
</dbReference>
<evidence type="ECO:0000256" key="12">
    <source>
        <dbReference type="ARBA" id="ARBA00022989"/>
    </source>
</evidence>
<evidence type="ECO:0000256" key="13">
    <source>
        <dbReference type="ARBA" id="ARBA00023012"/>
    </source>
</evidence>
<keyword evidence="10" id="KW-0418">Kinase</keyword>
<evidence type="ECO:0000256" key="18">
    <source>
        <dbReference type="SAM" id="Phobius"/>
    </source>
</evidence>
<evidence type="ECO:0000256" key="15">
    <source>
        <dbReference type="ARBA" id="ARBA00024867"/>
    </source>
</evidence>
<evidence type="ECO:0000256" key="10">
    <source>
        <dbReference type="ARBA" id="ARBA00022777"/>
    </source>
</evidence>
<dbReference type="Pfam" id="PF01627">
    <property type="entry name" value="Hpt"/>
    <property type="match status" value="1"/>
</dbReference>
<evidence type="ECO:0000256" key="6">
    <source>
        <dbReference type="ARBA" id="ARBA00022475"/>
    </source>
</evidence>
<feature type="transmembrane region" description="Helical" evidence="18">
    <location>
        <begin position="104"/>
        <end position="124"/>
    </location>
</feature>
<evidence type="ECO:0000256" key="8">
    <source>
        <dbReference type="ARBA" id="ARBA00022692"/>
    </source>
</evidence>
<dbReference type="InterPro" id="IPR003661">
    <property type="entry name" value="HisK_dim/P_dom"/>
</dbReference>
<keyword evidence="7 17" id="KW-0597">Phosphoprotein</keyword>
<evidence type="ECO:0000256" key="2">
    <source>
        <dbReference type="ARBA" id="ARBA00004651"/>
    </source>
</evidence>
<dbReference type="PANTHER" id="PTHR45339">
    <property type="entry name" value="HYBRID SIGNAL TRANSDUCTION HISTIDINE KINASE J"/>
    <property type="match status" value="1"/>
</dbReference>
<protein>
    <recommendedName>
        <fullName evidence="16">Circadian input-output histidine kinase CikA</fullName>
        <ecNumber evidence="4">2.7.13.3</ecNumber>
    </recommendedName>
    <alternativeName>
        <fullName evidence="5">Stage 0 sporulation protein A homolog</fullName>
    </alternativeName>
</protein>
<dbReference type="SUPFAM" id="SSF52172">
    <property type="entry name" value="CheY-like"/>
    <property type="match status" value="1"/>
</dbReference>
<evidence type="ECO:0000256" key="17">
    <source>
        <dbReference type="PROSITE-ProRule" id="PRU00169"/>
    </source>
</evidence>
<dbReference type="Gene3D" id="3.40.50.2300">
    <property type="match status" value="1"/>
</dbReference>
<keyword evidence="12 18" id="KW-1133">Transmembrane helix</keyword>
<dbReference type="Pfam" id="PF02518">
    <property type="entry name" value="HATPase_c"/>
    <property type="match status" value="1"/>
</dbReference>
<evidence type="ECO:0000256" key="1">
    <source>
        <dbReference type="ARBA" id="ARBA00000085"/>
    </source>
</evidence>
<evidence type="ECO:0000256" key="14">
    <source>
        <dbReference type="ARBA" id="ARBA00023136"/>
    </source>
</evidence>
<dbReference type="InterPro" id="IPR001789">
    <property type="entry name" value="Sig_transdc_resp-reg_receiver"/>
</dbReference>
<evidence type="ECO:0000259" key="20">
    <source>
        <dbReference type="PROSITE" id="PS50110"/>
    </source>
</evidence>
<dbReference type="Gene3D" id="1.20.120.160">
    <property type="entry name" value="HPT domain"/>
    <property type="match status" value="1"/>
</dbReference>
<dbReference type="GO" id="GO:0005886">
    <property type="term" value="C:plasma membrane"/>
    <property type="evidence" value="ECO:0007669"/>
    <property type="project" value="UniProtKB-SubCell"/>
</dbReference>
<evidence type="ECO:0000256" key="3">
    <source>
        <dbReference type="ARBA" id="ARBA00006402"/>
    </source>
</evidence>
<comment type="catalytic activity">
    <reaction evidence="1">
        <text>ATP + protein L-histidine = ADP + protein N-phospho-L-histidine.</text>
        <dbReference type="EC" id="2.7.13.3"/>
    </reaction>
</comment>
<keyword evidence="9" id="KW-0547">Nucleotide-binding</keyword>
<dbReference type="CDD" id="cd16922">
    <property type="entry name" value="HATPase_EvgS-ArcB-TorS-like"/>
    <property type="match status" value="1"/>
</dbReference>
<dbReference type="InterPro" id="IPR036097">
    <property type="entry name" value="HisK_dim/P_sf"/>
</dbReference>
<dbReference type="PROSITE" id="PS50110">
    <property type="entry name" value="RESPONSE_REGULATORY"/>
    <property type="match status" value="1"/>
</dbReference>
<dbReference type="PROSITE" id="PS50109">
    <property type="entry name" value="HIS_KIN"/>
    <property type="match status" value="1"/>
</dbReference>
<proteinExistence type="inferred from homology"/>
<dbReference type="SUPFAM" id="SSF47384">
    <property type="entry name" value="Homodimeric domain of signal transducing histidine kinase"/>
    <property type="match status" value="1"/>
</dbReference>
<dbReference type="PRINTS" id="PR00344">
    <property type="entry name" value="BCTRLSENSOR"/>
</dbReference>
<evidence type="ECO:0000256" key="4">
    <source>
        <dbReference type="ARBA" id="ARBA00012438"/>
    </source>
</evidence>
<evidence type="ECO:0000313" key="22">
    <source>
        <dbReference type="Proteomes" id="UP000327030"/>
    </source>
</evidence>
<feature type="transmembrane region" description="Helical" evidence="18">
    <location>
        <begin position="7"/>
        <end position="27"/>
    </location>
</feature>
<sequence>MAFIEENMIYINIILLIAGATSIHLGSSFLKRESNTKGFFKYSVFLLSLGNGLCSMGYSIMSMSPNLTAAYYFRVLGLTGIDIYILAEIILVTSCLGISKPTEIFIILVTSSACLLDIIIYGHPDTNLFYRYDGYTIYLSNDPYRYFFHISYIVVITICLLTIGTVWFRRSVYDRDKRFVFLAFLSNIIFAISSAPDFFASMHDIPFMHVFYCSGIFIAFVVFFVAANDYMVFYITINSISRDIFYTLGTGLLVFDTNYHLNLSNEYAKKLLGLDKEPHRIRLREIFDLPSGEPMKMFEQAQDGIPIDYRLTANVTNKVTLVNFTCKMDKNNQPMCYILIATDLTEENRLIEEAQSANAAKTAFLSNISHEIRTPINVISGMNELILRECMDPTILQYSENINIASRNLTSLINDVLDFSKIESGKIEILSDDFNVGVVLNDSYNMFLNLTKNKKQNFYLDCLEDTPSILRGDEVRLKQILSNLISNAVKYTPEYGTINVIVKYEKLEGNNIELIMSVKDTGIGIKKDDIPKLFLNFQRLDLSKNRSIQGSGLGLAITDNLVNLMHGTINVESVYGLGSTFTVRIPFMVCDYSPIGEIKERYSAGSGEKYKVSFIAEDVRLLAVDDVQMNLDVFVGLLKKTGVKIDCATSGSEALYYIKKNKYDIIFLDHMMPEMDGIEVLKHIRADTENINCEVPVIMLTANATMGADRKYLADGFDDYLAKPIHPTALENMVIKHLPTDSVSLTSRNDFVYTKSDSGAETNNSEGSFIDRLTFLDTRAGIEFAAGDKDFYHQILNTYIKDDKCKVMQQYYEEKDWEHYRITVHSIKGTSSTIGAISVSAAARDLELAVKENRIEYIDSNHARVLEMYRKLIENLKNALQ</sequence>
<dbReference type="Pfam" id="PF00512">
    <property type="entry name" value="HisKA"/>
    <property type="match status" value="1"/>
</dbReference>
<dbReference type="EMBL" id="CP043028">
    <property type="protein sequence ID" value="QFJ53855.1"/>
    <property type="molecule type" value="Genomic_DNA"/>
</dbReference>
<dbReference type="KEGG" id="pxv:FXF36_02710"/>
<dbReference type="InterPro" id="IPR003594">
    <property type="entry name" value="HATPase_dom"/>
</dbReference>
<feature type="transmembrane region" description="Helical" evidence="18">
    <location>
        <begin position="72"/>
        <end position="92"/>
    </location>
</feature>
<evidence type="ECO:0000256" key="9">
    <source>
        <dbReference type="ARBA" id="ARBA00022741"/>
    </source>
</evidence>
<reference evidence="22" key="1">
    <citation type="submission" date="2019-08" db="EMBL/GenBank/DDBJ databases">
        <title>Complete Genome Sequence of the Polysaccharide-Degrading Rumen Bacterium Pseudobutyrivibrio xylanivorans MA3014.</title>
        <authorList>
            <person name="Palevich N."/>
            <person name="Maclean P.H."/>
            <person name="Kelly W.J."/>
            <person name="Leahy S.C."/>
            <person name="Rakonjac J."/>
            <person name="Attwood G.T."/>
        </authorList>
    </citation>
    <scope>NUCLEOTIDE SEQUENCE [LARGE SCALE GENOMIC DNA]</scope>
    <source>
        <strain evidence="22">MA3014</strain>
    </source>
</reference>
<dbReference type="PANTHER" id="PTHR45339:SF1">
    <property type="entry name" value="HYBRID SIGNAL TRANSDUCTION HISTIDINE KINASE J"/>
    <property type="match status" value="1"/>
</dbReference>
<keyword evidence="14 18" id="KW-0472">Membrane</keyword>
<feature type="modified residue" description="4-aspartylphosphate" evidence="17">
    <location>
        <position position="669"/>
    </location>
</feature>
<feature type="transmembrane region" description="Helical" evidence="18">
    <location>
        <begin position="144"/>
        <end position="167"/>
    </location>
</feature>
<dbReference type="OrthoDB" id="9813048at2"/>
<dbReference type="SMART" id="SM00448">
    <property type="entry name" value="REC"/>
    <property type="match status" value="1"/>
</dbReference>
<dbReference type="CDD" id="cd00082">
    <property type="entry name" value="HisKA"/>
    <property type="match status" value="1"/>
</dbReference>
<dbReference type="SUPFAM" id="SSF55874">
    <property type="entry name" value="ATPase domain of HSP90 chaperone/DNA topoisomerase II/histidine kinase"/>
    <property type="match status" value="1"/>
</dbReference>
<feature type="domain" description="Response regulatory" evidence="20">
    <location>
        <begin position="620"/>
        <end position="738"/>
    </location>
</feature>
<evidence type="ECO:0000256" key="7">
    <source>
        <dbReference type="ARBA" id="ARBA00022553"/>
    </source>
</evidence>
<keyword evidence="11" id="KW-0067">ATP-binding</keyword>
<evidence type="ECO:0000256" key="11">
    <source>
        <dbReference type="ARBA" id="ARBA00022840"/>
    </source>
</evidence>
<comment type="subcellular location">
    <subcellularLocation>
        <location evidence="2">Cell membrane</location>
        <topology evidence="2">Multi-pass membrane protein</topology>
    </subcellularLocation>
</comment>
<dbReference type="AlphaFoldDB" id="A0A5P6VMH2"/>
<keyword evidence="8 18" id="KW-0812">Transmembrane</keyword>
<evidence type="ECO:0000256" key="5">
    <source>
        <dbReference type="ARBA" id="ARBA00018672"/>
    </source>
</evidence>
<feature type="transmembrane region" description="Helical" evidence="18">
    <location>
        <begin position="207"/>
        <end position="232"/>
    </location>
</feature>
<evidence type="ECO:0000313" key="21">
    <source>
        <dbReference type="EMBL" id="QFJ53855.1"/>
    </source>
</evidence>
<name>A0A5P6VMH2_PSEXY</name>
<dbReference type="CDD" id="cd17546">
    <property type="entry name" value="REC_hyHK_CKI1_RcsC-like"/>
    <property type="match status" value="1"/>
</dbReference>
<dbReference type="Gene3D" id="3.30.450.20">
    <property type="entry name" value="PAS domain"/>
    <property type="match status" value="1"/>
</dbReference>
<keyword evidence="10" id="KW-0808">Transferase</keyword>
<dbReference type="GO" id="GO:0005524">
    <property type="term" value="F:ATP binding"/>
    <property type="evidence" value="ECO:0007669"/>
    <property type="project" value="UniProtKB-KW"/>
</dbReference>
<dbReference type="SMART" id="SM00387">
    <property type="entry name" value="HATPase_c"/>
    <property type="match status" value="1"/>
</dbReference>
<dbReference type="Gene3D" id="1.10.287.130">
    <property type="match status" value="1"/>
</dbReference>
<comment type="function">
    <text evidence="15">May play the central regulatory role in sporulation. It may be an element of the effector pathway responsible for the activation of sporulation genes in response to nutritional stress. Spo0A may act in concert with spo0H (a sigma factor) to control the expression of some genes that are critical to the sporulation process.</text>
</comment>
<comment type="similarity">
    <text evidence="3">In the N-terminal section; belongs to the phytochrome family.</text>
</comment>
<dbReference type="GO" id="GO:0000155">
    <property type="term" value="F:phosphorelay sensor kinase activity"/>
    <property type="evidence" value="ECO:0007669"/>
    <property type="project" value="InterPro"/>
</dbReference>
<dbReference type="RefSeq" id="WP_151622351.1">
    <property type="nucleotide sequence ID" value="NZ_CP043028.1"/>
</dbReference>
<dbReference type="Gene3D" id="3.30.565.10">
    <property type="entry name" value="Histidine kinase-like ATPase, C-terminal domain"/>
    <property type="match status" value="1"/>
</dbReference>
<dbReference type="Pfam" id="PF00072">
    <property type="entry name" value="Response_reg"/>
    <property type="match status" value="1"/>
</dbReference>
<dbReference type="InterPro" id="IPR036890">
    <property type="entry name" value="HATPase_C_sf"/>
</dbReference>
<dbReference type="InterPro" id="IPR036641">
    <property type="entry name" value="HPT_dom_sf"/>
</dbReference>
<dbReference type="InterPro" id="IPR011006">
    <property type="entry name" value="CheY-like_superfamily"/>
</dbReference>
<dbReference type="Proteomes" id="UP000327030">
    <property type="component" value="Chromosome 1"/>
</dbReference>
<dbReference type="EC" id="2.7.13.3" evidence="4"/>
<accession>A0A5P6VMH2</accession>
<feature type="transmembrane region" description="Helical" evidence="18">
    <location>
        <begin position="179"/>
        <end position="195"/>
    </location>
</feature>
<feature type="transmembrane region" description="Helical" evidence="18">
    <location>
        <begin position="39"/>
        <end position="60"/>
    </location>
</feature>
<dbReference type="FunFam" id="3.30.565.10:FF:000010">
    <property type="entry name" value="Sensor histidine kinase RcsC"/>
    <property type="match status" value="1"/>
</dbReference>
<organism evidence="21 22">
    <name type="scientific">Pseudobutyrivibrio xylanivorans</name>
    <dbReference type="NCBI Taxonomy" id="185007"/>
    <lineage>
        <taxon>Bacteria</taxon>
        <taxon>Bacillati</taxon>
        <taxon>Bacillota</taxon>
        <taxon>Clostridia</taxon>
        <taxon>Lachnospirales</taxon>
        <taxon>Lachnospiraceae</taxon>
        <taxon>Pseudobutyrivibrio</taxon>
    </lineage>
</organism>
<keyword evidence="13" id="KW-0902">Two-component regulatory system</keyword>
<dbReference type="InterPro" id="IPR005467">
    <property type="entry name" value="His_kinase_dom"/>
</dbReference>
<gene>
    <name evidence="21" type="ORF">FXF36_02710</name>
</gene>
<keyword evidence="6" id="KW-1003">Cell membrane</keyword>
<feature type="domain" description="Histidine kinase" evidence="19">
    <location>
        <begin position="367"/>
        <end position="589"/>
    </location>
</feature>
<evidence type="ECO:0000256" key="16">
    <source>
        <dbReference type="ARBA" id="ARBA00074306"/>
    </source>
</evidence>
<evidence type="ECO:0000259" key="19">
    <source>
        <dbReference type="PROSITE" id="PS50109"/>
    </source>
</evidence>
<dbReference type="SMART" id="SM00388">
    <property type="entry name" value="HisKA"/>
    <property type="match status" value="1"/>
</dbReference>
<dbReference type="InterPro" id="IPR004358">
    <property type="entry name" value="Sig_transdc_His_kin-like_C"/>
</dbReference>
<dbReference type="InterPro" id="IPR008207">
    <property type="entry name" value="Sig_transdc_His_kin_Hpt_dom"/>
</dbReference>